<evidence type="ECO:0000313" key="2">
    <source>
        <dbReference type="Proteomes" id="UP000323994"/>
    </source>
</evidence>
<comment type="caution">
    <text evidence="1">The sequence shown here is derived from an EMBL/GenBank/DDBJ whole genome shotgun (WGS) entry which is preliminary data.</text>
</comment>
<gene>
    <name evidence="1" type="ORF">FEM33_20385</name>
</gene>
<evidence type="ECO:0000313" key="1">
    <source>
        <dbReference type="EMBL" id="KAA6437077.1"/>
    </source>
</evidence>
<sequence>MQIGCIGWGSLIWKPGDLLVDKNWRDDGPQLPIEFLRTSQDGRLTLVICDLFPLTFTYWSLMTTSNIPEAIESLRDRENCPTAKPIGMLKRLDLVPENAVKKTIHSWLQSKDIDAVIWTNLGPKFNDERGRIATVEEALDYLSNLSLKEQELAEEYVRKAPGKVATVYRSKFEEAFGWLPIYPVL</sequence>
<accession>A0A5M8QLI9</accession>
<reference evidence="1 2" key="1">
    <citation type="submission" date="2019-05" db="EMBL/GenBank/DDBJ databases">
        <authorList>
            <person name="Qu J.-H."/>
        </authorList>
    </citation>
    <scope>NUCLEOTIDE SEQUENCE [LARGE SCALE GENOMIC DNA]</scope>
    <source>
        <strain evidence="1 2">NS28</strain>
    </source>
</reference>
<dbReference type="Proteomes" id="UP000323994">
    <property type="component" value="Unassembled WGS sequence"/>
</dbReference>
<proteinExistence type="predicted"/>
<protein>
    <submittedName>
        <fullName evidence="1">Uncharacterized protein</fullName>
    </submittedName>
</protein>
<keyword evidence="2" id="KW-1185">Reference proteome</keyword>
<dbReference type="EMBL" id="VBSN01000059">
    <property type="protein sequence ID" value="KAA6437077.1"/>
    <property type="molecule type" value="Genomic_DNA"/>
</dbReference>
<dbReference type="AlphaFoldDB" id="A0A5M8QLI9"/>
<dbReference type="OrthoDB" id="262743at2"/>
<organism evidence="1 2">
    <name type="scientific">Dyadobacter flavalbus</name>
    <dbReference type="NCBI Taxonomy" id="2579942"/>
    <lineage>
        <taxon>Bacteria</taxon>
        <taxon>Pseudomonadati</taxon>
        <taxon>Bacteroidota</taxon>
        <taxon>Cytophagia</taxon>
        <taxon>Cytophagales</taxon>
        <taxon>Spirosomataceae</taxon>
        <taxon>Dyadobacter</taxon>
    </lineage>
</organism>
<dbReference type="RefSeq" id="WP_139013835.1">
    <property type="nucleotide sequence ID" value="NZ_VBSN01000059.1"/>
</dbReference>
<name>A0A5M8QLI9_9BACT</name>